<dbReference type="Proteomes" id="UP000314982">
    <property type="component" value="Unassembled WGS sequence"/>
</dbReference>
<dbReference type="Ensembl" id="ENSHHUT00000067492.1">
    <property type="protein sequence ID" value="ENSHHUP00000065280.1"/>
    <property type="gene ID" value="ENSHHUG00000038491.1"/>
</dbReference>
<reference evidence="2" key="2">
    <citation type="submission" date="2025-08" db="UniProtKB">
        <authorList>
            <consortium name="Ensembl"/>
        </authorList>
    </citation>
    <scope>IDENTIFICATION</scope>
</reference>
<dbReference type="Pfam" id="PF03357">
    <property type="entry name" value="Snf7"/>
    <property type="match status" value="1"/>
</dbReference>
<dbReference type="InterPro" id="IPR005024">
    <property type="entry name" value="Snf7_fam"/>
</dbReference>
<sequence>MCKPVLALSLWAIVCRLIRNNSSLIHFRIRSRGLNSFRMRCRSMWKTPTLSNQAVTKCGKSPRGLNTFRMPVVSQETEIKKMAKTGNKEACTILAKQLVQLRRQKNRTYAVGSKLQKPSSAMMKLALMRTATGKEDPELPLLQRISSLELPASEIAIFDESGDEEESDSIVNQVLDEIGIEISGKVGDWCYCKIKFVLNDVPDFNKGRINLETKP</sequence>
<reference evidence="2" key="3">
    <citation type="submission" date="2025-09" db="UniProtKB">
        <authorList>
            <consortium name="Ensembl"/>
        </authorList>
    </citation>
    <scope>IDENTIFICATION</scope>
</reference>
<organism evidence="2 3">
    <name type="scientific">Hucho hucho</name>
    <name type="common">huchen</name>
    <dbReference type="NCBI Taxonomy" id="62062"/>
    <lineage>
        <taxon>Eukaryota</taxon>
        <taxon>Metazoa</taxon>
        <taxon>Chordata</taxon>
        <taxon>Craniata</taxon>
        <taxon>Vertebrata</taxon>
        <taxon>Euteleostomi</taxon>
        <taxon>Actinopterygii</taxon>
        <taxon>Neopterygii</taxon>
        <taxon>Teleostei</taxon>
        <taxon>Protacanthopterygii</taxon>
        <taxon>Salmoniformes</taxon>
        <taxon>Salmonidae</taxon>
        <taxon>Salmoninae</taxon>
        <taxon>Hucho</taxon>
    </lineage>
</organism>
<protein>
    <submittedName>
        <fullName evidence="2">Uncharacterized protein</fullName>
    </submittedName>
</protein>
<proteinExistence type="inferred from homology"/>
<dbReference type="AlphaFoldDB" id="A0A4W5PUI6"/>
<evidence type="ECO:0000313" key="2">
    <source>
        <dbReference type="Ensembl" id="ENSHHUP00000065280.1"/>
    </source>
</evidence>
<dbReference type="PANTHER" id="PTHR10476">
    <property type="entry name" value="CHARGED MULTIVESICULAR BODY PROTEIN"/>
    <property type="match status" value="1"/>
</dbReference>
<evidence type="ECO:0000313" key="3">
    <source>
        <dbReference type="Proteomes" id="UP000314982"/>
    </source>
</evidence>
<dbReference type="STRING" id="62062.ENSHHUP00000065280"/>
<comment type="similarity">
    <text evidence="1">Belongs to the SNF7 family.</text>
</comment>
<name>A0A4W5PUI6_9TELE</name>
<accession>A0A4W5PUI6</accession>
<dbReference type="GO" id="GO:0007034">
    <property type="term" value="P:vacuolar transport"/>
    <property type="evidence" value="ECO:0007669"/>
    <property type="project" value="InterPro"/>
</dbReference>
<evidence type="ECO:0000256" key="1">
    <source>
        <dbReference type="ARBA" id="ARBA00006190"/>
    </source>
</evidence>
<keyword evidence="3" id="KW-1185">Reference proteome</keyword>
<reference evidence="3" key="1">
    <citation type="submission" date="2018-06" db="EMBL/GenBank/DDBJ databases">
        <title>Genome assembly of Danube salmon.</title>
        <authorList>
            <person name="Macqueen D.J."/>
            <person name="Gundappa M.K."/>
        </authorList>
    </citation>
    <scope>NUCLEOTIDE SEQUENCE [LARGE SCALE GENOMIC DNA]</scope>
</reference>
<dbReference type="Gene3D" id="6.10.140.1230">
    <property type="match status" value="1"/>
</dbReference>